<keyword evidence="2" id="KW-1185">Reference proteome</keyword>
<evidence type="ECO:0000313" key="1">
    <source>
        <dbReference type="EMBL" id="PTE14113.1"/>
    </source>
</evidence>
<accession>A0A2T4J8B7</accession>
<dbReference type="Proteomes" id="UP000241362">
    <property type="component" value="Unassembled WGS sequence"/>
</dbReference>
<comment type="caution">
    <text evidence="1">The sequence shown here is derived from an EMBL/GenBank/DDBJ whole genome shotgun (WGS) entry which is preliminary data.</text>
</comment>
<evidence type="ECO:0000313" key="2">
    <source>
        <dbReference type="Proteomes" id="UP000241362"/>
    </source>
</evidence>
<protein>
    <submittedName>
        <fullName evidence="1">Uncharacterized protein</fullName>
    </submittedName>
</protein>
<name>A0A2T4J8B7_FUSBL</name>
<gene>
    <name evidence="1" type="ORF">C5F44_10775</name>
</gene>
<dbReference type="RefSeq" id="WP_107673539.1">
    <property type="nucleotide sequence ID" value="NZ_PZKE01000009.1"/>
</dbReference>
<sequence length="126" mass="13839">MMEASVSTRRPAQGLALWLLTRPCRARFLARRPALAAALAPAFQVGWSVRFAGPKADILWGRDGAMQRARRLLILPPPWLLSEDQLLAVALQRLARAGFAASVPDVLLPALRAAELQLQPRLGRLD</sequence>
<proteinExistence type="predicted"/>
<dbReference type="AlphaFoldDB" id="A0A2T4J8B7"/>
<dbReference type="EMBL" id="PZKE01000009">
    <property type="protein sequence ID" value="PTE14113.1"/>
    <property type="molecule type" value="Genomic_DNA"/>
</dbReference>
<reference evidence="1 2" key="1">
    <citation type="submission" date="2018-03" db="EMBL/GenBank/DDBJ databases">
        <title>Rhodobacter blasticus.</title>
        <authorList>
            <person name="Meyer T.E."/>
            <person name="Miller S."/>
            <person name="Lodha T."/>
            <person name="Gandham S."/>
            <person name="Chintalapati S."/>
            <person name="Chintalapati V.R."/>
        </authorList>
    </citation>
    <scope>NUCLEOTIDE SEQUENCE [LARGE SCALE GENOMIC DNA]</scope>
    <source>
        <strain evidence="1 2">DSM 2131</strain>
    </source>
</reference>
<organism evidence="1 2">
    <name type="scientific">Fuscovulum blasticum DSM 2131</name>
    <dbReference type="NCBI Taxonomy" id="1188250"/>
    <lineage>
        <taxon>Bacteria</taxon>
        <taxon>Pseudomonadati</taxon>
        <taxon>Pseudomonadota</taxon>
        <taxon>Alphaproteobacteria</taxon>
        <taxon>Rhodobacterales</taxon>
        <taxon>Paracoccaceae</taxon>
        <taxon>Pseudogemmobacter</taxon>
    </lineage>
</organism>